<evidence type="ECO:0000256" key="2">
    <source>
        <dbReference type="ARBA" id="ARBA00022741"/>
    </source>
</evidence>
<gene>
    <name evidence="4" type="ORF">DPMN_043445</name>
</gene>
<dbReference type="GO" id="GO:0005524">
    <property type="term" value="F:ATP binding"/>
    <property type="evidence" value="ECO:0007669"/>
    <property type="project" value="UniProtKB-KW"/>
</dbReference>
<name>A0A9D4HVL2_DREPO</name>
<sequence length="478" mass="53109">MILWNKPIHKDTMLDDETGKSLSAMTVFSLSIKCMVDDLTAMVNQRISGLDQKDIHWVLTVPAIWNDAAKQFMRLAAEEAGISSTLLTIALEPEAASIYCRHIPVQVGETGSISRFQPGHKYLVLDAGGGTIDITIHEVCDGVQLKELYKATGGAWGGKMVDNAFLDFIAALIGKDMLKRFKEEHMEDYIDLLRDFEVKKRATDSTSEKLLILKIPLALIELVNSKGRSFQQIVQSSQYAKQTILSGDKFRIDMNIFRSFFKQSVDEIVLHVNQLLKMDEASGVDTILMVGGYSESPMPNESIKKEFARLKVIVPPDAGLAVLKGAVICGHCPNFITQRVAKYIYGVKSKRPFVKGSDPVEKLIKTDLGDYCDDQFSIFVQTGQTLNAGEYQFEKKIGTAFIVNKSFNIDIYTTTNKDVKYVTDEGCTKIGSMIVPISGRGIDQRVIVRFKIGGTEIKVECKEETTGRITSTSVDLLT</sequence>
<keyword evidence="2" id="KW-0547">Nucleotide-binding</keyword>
<keyword evidence="3" id="KW-0067">ATP-binding</keyword>
<protein>
    <submittedName>
        <fullName evidence="4">Uncharacterized protein</fullName>
    </submittedName>
</protein>
<dbReference type="InterPro" id="IPR043129">
    <property type="entry name" value="ATPase_NBD"/>
</dbReference>
<reference evidence="4" key="1">
    <citation type="journal article" date="2019" name="bioRxiv">
        <title>The Genome of the Zebra Mussel, Dreissena polymorpha: A Resource for Invasive Species Research.</title>
        <authorList>
            <person name="McCartney M.A."/>
            <person name="Auch B."/>
            <person name="Kono T."/>
            <person name="Mallez S."/>
            <person name="Zhang Y."/>
            <person name="Obille A."/>
            <person name="Becker A."/>
            <person name="Abrahante J.E."/>
            <person name="Garbe J."/>
            <person name="Badalamenti J.P."/>
            <person name="Herman A."/>
            <person name="Mangelson H."/>
            <person name="Liachko I."/>
            <person name="Sullivan S."/>
            <person name="Sone E.D."/>
            <person name="Koren S."/>
            <person name="Silverstein K.A.T."/>
            <person name="Beckman K.B."/>
            <person name="Gohl D.M."/>
        </authorList>
    </citation>
    <scope>NUCLEOTIDE SEQUENCE</scope>
    <source>
        <strain evidence="4">Duluth1</strain>
        <tissue evidence="4">Whole animal</tissue>
    </source>
</reference>
<dbReference type="CDD" id="cd10229">
    <property type="entry name" value="ASKHA_NBD_HSP70_HSPA12"/>
    <property type="match status" value="1"/>
</dbReference>
<dbReference type="AlphaFoldDB" id="A0A9D4HVL2"/>
<evidence type="ECO:0000313" key="4">
    <source>
        <dbReference type="EMBL" id="KAH3736870.1"/>
    </source>
</evidence>
<dbReference type="Proteomes" id="UP000828390">
    <property type="component" value="Unassembled WGS sequence"/>
</dbReference>
<dbReference type="InterPro" id="IPR013126">
    <property type="entry name" value="Hsp_70_fam"/>
</dbReference>
<dbReference type="Gene3D" id="3.90.640.10">
    <property type="entry name" value="Actin, Chain A, domain 4"/>
    <property type="match status" value="1"/>
</dbReference>
<dbReference type="PANTHER" id="PTHR14187">
    <property type="entry name" value="ALPHA KINASE/ELONGATION FACTOR 2 KINASE"/>
    <property type="match status" value="1"/>
</dbReference>
<dbReference type="Gene3D" id="3.30.420.40">
    <property type="match status" value="2"/>
</dbReference>
<dbReference type="EMBL" id="JAIWYP010000011">
    <property type="protein sequence ID" value="KAH3736870.1"/>
    <property type="molecule type" value="Genomic_DNA"/>
</dbReference>
<evidence type="ECO:0000313" key="5">
    <source>
        <dbReference type="Proteomes" id="UP000828390"/>
    </source>
</evidence>
<reference evidence="4" key="2">
    <citation type="submission" date="2020-11" db="EMBL/GenBank/DDBJ databases">
        <authorList>
            <person name="McCartney M.A."/>
            <person name="Auch B."/>
            <person name="Kono T."/>
            <person name="Mallez S."/>
            <person name="Becker A."/>
            <person name="Gohl D.M."/>
            <person name="Silverstein K.A.T."/>
            <person name="Koren S."/>
            <person name="Bechman K.B."/>
            <person name="Herman A."/>
            <person name="Abrahante J.E."/>
            <person name="Garbe J."/>
        </authorList>
    </citation>
    <scope>NUCLEOTIDE SEQUENCE</scope>
    <source>
        <strain evidence="4">Duluth1</strain>
        <tissue evidence="4">Whole animal</tissue>
    </source>
</reference>
<proteinExistence type="inferred from homology"/>
<organism evidence="4 5">
    <name type="scientific">Dreissena polymorpha</name>
    <name type="common">Zebra mussel</name>
    <name type="synonym">Mytilus polymorpha</name>
    <dbReference type="NCBI Taxonomy" id="45954"/>
    <lineage>
        <taxon>Eukaryota</taxon>
        <taxon>Metazoa</taxon>
        <taxon>Spiralia</taxon>
        <taxon>Lophotrochozoa</taxon>
        <taxon>Mollusca</taxon>
        <taxon>Bivalvia</taxon>
        <taxon>Autobranchia</taxon>
        <taxon>Heteroconchia</taxon>
        <taxon>Euheterodonta</taxon>
        <taxon>Imparidentia</taxon>
        <taxon>Neoheterodontei</taxon>
        <taxon>Myida</taxon>
        <taxon>Dreissenoidea</taxon>
        <taxon>Dreissenidae</taxon>
        <taxon>Dreissena</taxon>
    </lineage>
</organism>
<dbReference type="PANTHER" id="PTHR14187:SF5">
    <property type="entry name" value="HEAT SHOCK 70 KDA PROTEIN 12A"/>
    <property type="match status" value="1"/>
</dbReference>
<dbReference type="Pfam" id="PF00012">
    <property type="entry name" value="HSP70"/>
    <property type="match status" value="1"/>
</dbReference>
<comment type="similarity">
    <text evidence="1">Belongs to the heat shock protein 70 family.</text>
</comment>
<dbReference type="SUPFAM" id="SSF53067">
    <property type="entry name" value="Actin-like ATPase domain"/>
    <property type="match status" value="2"/>
</dbReference>
<accession>A0A9D4HVL2</accession>
<evidence type="ECO:0000256" key="3">
    <source>
        <dbReference type="ARBA" id="ARBA00022840"/>
    </source>
</evidence>
<evidence type="ECO:0000256" key="1">
    <source>
        <dbReference type="ARBA" id="ARBA00007381"/>
    </source>
</evidence>
<dbReference type="GO" id="GO:0140662">
    <property type="term" value="F:ATP-dependent protein folding chaperone"/>
    <property type="evidence" value="ECO:0007669"/>
    <property type="project" value="InterPro"/>
</dbReference>
<keyword evidence="5" id="KW-1185">Reference proteome</keyword>
<dbReference type="OrthoDB" id="6066366at2759"/>
<comment type="caution">
    <text evidence="4">The sequence shown here is derived from an EMBL/GenBank/DDBJ whole genome shotgun (WGS) entry which is preliminary data.</text>
</comment>